<organism evidence="1 2">
    <name type="scientific">Popillia japonica</name>
    <name type="common">Japanese beetle</name>
    <dbReference type="NCBI Taxonomy" id="7064"/>
    <lineage>
        <taxon>Eukaryota</taxon>
        <taxon>Metazoa</taxon>
        <taxon>Ecdysozoa</taxon>
        <taxon>Arthropoda</taxon>
        <taxon>Hexapoda</taxon>
        <taxon>Insecta</taxon>
        <taxon>Pterygota</taxon>
        <taxon>Neoptera</taxon>
        <taxon>Endopterygota</taxon>
        <taxon>Coleoptera</taxon>
        <taxon>Polyphaga</taxon>
        <taxon>Scarabaeiformia</taxon>
        <taxon>Scarabaeidae</taxon>
        <taxon>Rutelinae</taxon>
        <taxon>Popillia</taxon>
    </lineage>
</organism>
<comment type="caution">
    <text evidence="1">The sequence shown here is derived from an EMBL/GenBank/DDBJ whole genome shotgun (WGS) entry which is preliminary data.</text>
</comment>
<reference evidence="1 2" key="1">
    <citation type="journal article" date="2024" name="BMC Genomics">
        <title>De novo assembly and annotation of Popillia japonica's genome with initial clues to its potential as an invasive pest.</title>
        <authorList>
            <person name="Cucini C."/>
            <person name="Boschi S."/>
            <person name="Funari R."/>
            <person name="Cardaioli E."/>
            <person name="Iannotti N."/>
            <person name="Marturano G."/>
            <person name="Paoli F."/>
            <person name="Bruttini M."/>
            <person name="Carapelli A."/>
            <person name="Frati F."/>
            <person name="Nardi F."/>
        </authorList>
    </citation>
    <scope>NUCLEOTIDE SEQUENCE [LARGE SCALE GENOMIC DNA]</scope>
    <source>
        <strain evidence="1">DMR45628</strain>
    </source>
</reference>
<protein>
    <submittedName>
        <fullName evidence="1">Uncharacterized protein</fullName>
    </submittedName>
</protein>
<evidence type="ECO:0000313" key="1">
    <source>
        <dbReference type="EMBL" id="KAK9721150.1"/>
    </source>
</evidence>
<keyword evidence="2" id="KW-1185">Reference proteome</keyword>
<dbReference type="EMBL" id="JASPKY010000202">
    <property type="protein sequence ID" value="KAK9721150.1"/>
    <property type="molecule type" value="Genomic_DNA"/>
</dbReference>
<sequence>MLNFSFGLARTQIAPKHELKYLGVVLNHRLPFSPHIKYLAEKTEATQALNHRLPFSPHIKYLAEKTEATQAALTKIMPNIGGPGTRAR</sequence>
<evidence type="ECO:0000313" key="2">
    <source>
        <dbReference type="Proteomes" id="UP001458880"/>
    </source>
</evidence>
<proteinExistence type="predicted"/>
<dbReference type="Proteomes" id="UP001458880">
    <property type="component" value="Unassembled WGS sequence"/>
</dbReference>
<name>A0AAW1KMK7_POPJA</name>
<accession>A0AAW1KMK7</accession>
<dbReference type="AlphaFoldDB" id="A0AAW1KMK7"/>
<gene>
    <name evidence="1" type="ORF">QE152_g21691</name>
</gene>